<organism evidence="2 3">
    <name type="scientific">Verticillium longisporum</name>
    <name type="common">Verticillium dahliae var. longisporum</name>
    <dbReference type="NCBI Taxonomy" id="100787"/>
    <lineage>
        <taxon>Eukaryota</taxon>
        <taxon>Fungi</taxon>
        <taxon>Dikarya</taxon>
        <taxon>Ascomycota</taxon>
        <taxon>Pezizomycotina</taxon>
        <taxon>Sordariomycetes</taxon>
        <taxon>Hypocreomycetidae</taxon>
        <taxon>Glomerellales</taxon>
        <taxon>Plectosphaerellaceae</taxon>
        <taxon>Verticillium</taxon>
    </lineage>
</organism>
<feature type="non-terminal residue" evidence="2">
    <location>
        <position position="100"/>
    </location>
</feature>
<dbReference type="AlphaFoldDB" id="A0A0G4MRS0"/>
<evidence type="ECO:0000256" key="1">
    <source>
        <dbReference type="SAM" id="MobiDB-lite"/>
    </source>
</evidence>
<accession>A0A0G4MRS0</accession>
<proteinExistence type="predicted"/>
<evidence type="ECO:0000313" key="3">
    <source>
        <dbReference type="Proteomes" id="UP000044602"/>
    </source>
</evidence>
<feature type="non-terminal residue" evidence="2">
    <location>
        <position position="1"/>
    </location>
</feature>
<dbReference type="Proteomes" id="UP000044602">
    <property type="component" value="Unassembled WGS sequence"/>
</dbReference>
<protein>
    <submittedName>
        <fullName evidence="2">Uncharacterized protein</fullName>
    </submittedName>
</protein>
<name>A0A0G4MRS0_VERLO</name>
<keyword evidence="3" id="KW-1185">Reference proteome</keyword>
<evidence type="ECO:0000313" key="2">
    <source>
        <dbReference type="EMBL" id="CRK36948.1"/>
    </source>
</evidence>
<sequence length="100" mass="11272">VRRQNPRGRRRRRPAVDAAHLHCRVVALEHSRGHGPHLQLLEHDRQVPGAADAPQLRERQPAGVQDSHRHAVGVPRHHAAHLPLAARDGPVLCRARSRRE</sequence>
<dbReference type="EMBL" id="CVQH01024459">
    <property type="protein sequence ID" value="CRK36948.1"/>
    <property type="molecule type" value="Genomic_DNA"/>
</dbReference>
<feature type="region of interest" description="Disordered" evidence="1">
    <location>
        <begin position="47"/>
        <end position="69"/>
    </location>
</feature>
<reference evidence="2 3" key="1">
    <citation type="submission" date="2015-05" db="EMBL/GenBank/DDBJ databases">
        <authorList>
            <person name="Wang D.B."/>
            <person name="Wang M."/>
        </authorList>
    </citation>
    <scope>NUCLEOTIDE SEQUENCE [LARGE SCALE GENOMIC DNA]</scope>
    <source>
        <strain evidence="2">VL1</strain>
    </source>
</reference>
<gene>
    <name evidence="2" type="ORF">BN1708_020159</name>
</gene>